<keyword evidence="3" id="KW-1185">Reference proteome</keyword>
<evidence type="ECO:0008006" key="4">
    <source>
        <dbReference type="Google" id="ProtNLM"/>
    </source>
</evidence>
<organism evidence="2 3">
    <name type="scientific">Bimuria novae-zelandiae CBS 107.79</name>
    <dbReference type="NCBI Taxonomy" id="1447943"/>
    <lineage>
        <taxon>Eukaryota</taxon>
        <taxon>Fungi</taxon>
        <taxon>Dikarya</taxon>
        <taxon>Ascomycota</taxon>
        <taxon>Pezizomycotina</taxon>
        <taxon>Dothideomycetes</taxon>
        <taxon>Pleosporomycetidae</taxon>
        <taxon>Pleosporales</taxon>
        <taxon>Massarineae</taxon>
        <taxon>Didymosphaeriaceae</taxon>
        <taxon>Bimuria</taxon>
    </lineage>
</organism>
<dbReference type="EMBL" id="ML976685">
    <property type="protein sequence ID" value="KAF1972709.1"/>
    <property type="molecule type" value="Genomic_DNA"/>
</dbReference>
<proteinExistence type="predicted"/>
<reference evidence="2" key="1">
    <citation type="journal article" date="2020" name="Stud. Mycol.">
        <title>101 Dothideomycetes genomes: a test case for predicting lifestyles and emergence of pathogens.</title>
        <authorList>
            <person name="Haridas S."/>
            <person name="Albert R."/>
            <person name="Binder M."/>
            <person name="Bloem J."/>
            <person name="Labutti K."/>
            <person name="Salamov A."/>
            <person name="Andreopoulos B."/>
            <person name="Baker S."/>
            <person name="Barry K."/>
            <person name="Bills G."/>
            <person name="Bluhm B."/>
            <person name="Cannon C."/>
            <person name="Castanera R."/>
            <person name="Culley D."/>
            <person name="Daum C."/>
            <person name="Ezra D."/>
            <person name="Gonzalez J."/>
            <person name="Henrissat B."/>
            <person name="Kuo A."/>
            <person name="Liang C."/>
            <person name="Lipzen A."/>
            <person name="Lutzoni F."/>
            <person name="Magnuson J."/>
            <person name="Mondo S."/>
            <person name="Nolan M."/>
            <person name="Ohm R."/>
            <person name="Pangilinan J."/>
            <person name="Park H.-J."/>
            <person name="Ramirez L."/>
            <person name="Alfaro M."/>
            <person name="Sun H."/>
            <person name="Tritt A."/>
            <person name="Yoshinaga Y."/>
            <person name="Zwiers L.-H."/>
            <person name="Turgeon B."/>
            <person name="Goodwin S."/>
            <person name="Spatafora J."/>
            <person name="Crous P."/>
            <person name="Grigoriev I."/>
        </authorList>
    </citation>
    <scope>NUCLEOTIDE SEQUENCE</scope>
    <source>
        <strain evidence="2">CBS 107.79</strain>
    </source>
</reference>
<dbReference type="InterPro" id="IPR020100">
    <property type="entry name" value="Glc-repressible_Grg1"/>
</dbReference>
<protein>
    <recommendedName>
        <fullName evidence="4">Glucose-repressible gene protein</fullName>
    </recommendedName>
</protein>
<feature type="compositionally biased region" description="Basic and acidic residues" evidence="1">
    <location>
        <begin position="38"/>
        <end position="49"/>
    </location>
</feature>
<evidence type="ECO:0000313" key="2">
    <source>
        <dbReference type="EMBL" id="KAF1972709.1"/>
    </source>
</evidence>
<feature type="compositionally biased region" description="Basic and acidic residues" evidence="1">
    <location>
        <begin position="68"/>
        <end position="82"/>
    </location>
</feature>
<accession>A0A6A5V8U2</accession>
<dbReference type="Proteomes" id="UP000800036">
    <property type="component" value="Unassembled WGS sequence"/>
</dbReference>
<gene>
    <name evidence="2" type="ORF">BU23DRAFT_554901</name>
</gene>
<dbReference type="AlphaFoldDB" id="A0A6A5V8U2"/>
<evidence type="ECO:0000256" key="1">
    <source>
        <dbReference type="SAM" id="MobiDB-lite"/>
    </source>
</evidence>
<sequence length="88" mass="9337">MSSSNTNAQGEGIVESTVNTVKDNVNWAANKLTGNTEEAQRKANQEQAKHGSTVGDKIDGAVGTVKHGTNEATDKTKADYYDGKSQTH</sequence>
<evidence type="ECO:0000313" key="3">
    <source>
        <dbReference type="Proteomes" id="UP000800036"/>
    </source>
</evidence>
<dbReference type="OrthoDB" id="10039103at2759"/>
<name>A0A6A5V8U2_9PLEO</name>
<dbReference type="Pfam" id="PF11034">
    <property type="entry name" value="Grg1"/>
    <property type="match status" value="1"/>
</dbReference>
<feature type="region of interest" description="Disordered" evidence="1">
    <location>
        <begin position="31"/>
        <end position="88"/>
    </location>
</feature>